<comment type="caution">
    <text evidence="1">The sequence shown here is derived from an EMBL/GenBank/DDBJ whole genome shotgun (WGS) entry which is preliminary data.</text>
</comment>
<dbReference type="AlphaFoldDB" id="D5P5I4"/>
<evidence type="ECO:0008006" key="3">
    <source>
        <dbReference type="Google" id="ProtNLM"/>
    </source>
</evidence>
<dbReference type="EMBL" id="ADNV01000102">
    <property type="protein sequence ID" value="EFG78661.1"/>
    <property type="molecule type" value="Genomic_DNA"/>
</dbReference>
<dbReference type="Gene3D" id="1.10.287.1060">
    <property type="entry name" value="ESAT-6-like"/>
    <property type="match status" value="1"/>
</dbReference>
<evidence type="ECO:0000313" key="1">
    <source>
        <dbReference type="EMBL" id="EFG78661.1"/>
    </source>
</evidence>
<dbReference type="eggNOG" id="ENOG5031YPJ">
    <property type="taxonomic scope" value="Bacteria"/>
</dbReference>
<dbReference type="HOGENOM" id="CLU_182225_0_0_11"/>
<protein>
    <recommendedName>
        <fullName evidence="3">WXG100 family type VII secretion target</fullName>
    </recommendedName>
</protein>
<dbReference type="InterPro" id="IPR036689">
    <property type="entry name" value="ESAT-6-like_sf"/>
</dbReference>
<dbReference type="SUPFAM" id="SSF140453">
    <property type="entry name" value="EsxAB dimer-like"/>
    <property type="match status" value="1"/>
</dbReference>
<evidence type="ECO:0000313" key="2">
    <source>
        <dbReference type="Proteomes" id="UP000003653"/>
    </source>
</evidence>
<sequence length="95" mass="10289">MIYHPAGLADTTASMHSFAQELETIREQAQNLLASSRDYFSGPHGAESYAQAQQLINEGIQDGKDVIFRHGDVIDQASMAFQAADSTVGQGFQSI</sequence>
<dbReference type="InterPro" id="IPR010310">
    <property type="entry name" value="T7SS_ESAT-6-like"/>
</dbReference>
<accession>D5P5I4</accession>
<dbReference type="Proteomes" id="UP000003653">
    <property type="component" value="Unassembled WGS sequence"/>
</dbReference>
<proteinExistence type="predicted"/>
<organism evidence="1 2">
    <name type="scientific">Mycobacterium parascrofulaceum ATCC BAA-614</name>
    <dbReference type="NCBI Taxonomy" id="525368"/>
    <lineage>
        <taxon>Bacteria</taxon>
        <taxon>Bacillati</taxon>
        <taxon>Actinomycetota</taxon>
        <taxon>Actinomycetes</taxon>
        <taxon>Mycobacteriales</taxon>
        <taxon>Mycobacteriaceae</taxon>
        <taxon>Mycobacterium</taxon>
        <taxon>Mycobacterium simiae complex</taxon>
    </lineage>
</organism>
<gene>
    <name evidence="1" type="ORF">HMPREF0591_1428</name>
</gene>
<name>D5P5I4_9MYCO</name>
<reference evidence="1 2" key="1">
    <citation type="submission" date="2010-04" db="EMBL/GenBank/DDBJ databases">
        <authorList>
            <person name="Muzny D."/>
            <person name="Qin X."/>
            <person name="Deng J."/>
            <person name="Jiang H."/>
            <person name="Liu Y."/>
            <person name="Qu J."/>
            <person name="Song X.-Z."/>
            <person name="Zhang L."/>
            <person name="Thornton R."/>
            <person name="Coyle M."/>
            <person name="Francisco L."/>
            <person name="Jackson L."/>
            <person name="Javaid M."/>
            <person name="Korchina V."/>
            <person name="Kovar C."/>
            <person name="Mata R."/>
            <person name="Mathew T."/>
            <person name="Ngo R."/>
            <person name="Nguyen L."/>
            <person name="Nguyen N."/>
            <person name="Okwuonu G."/>
            <person name="Ongeri F."/>
            <person name="Pham C."/>
            <person name="Simmons D."/>
            <person name="Wilczek-Boney K."/>
            <person name="Hale W."/>
            <person name="Jakkamsetti A."/>
            <person name="Pham P."/>
            <person name="Ruth R."/>
            <person name="San Lucas F."/>
            <person name="Warren J."/>
            <person name="Zhang J."/>
            <person name="Zhao Z."/>
            <person name="Zhou C."/>
            <person name="Zhu D."/>
            <person name="Lee S."/>
            <person name="Bess C."/>
            <person name="Blankenburg K."/>
            <person name="Forbes L."/>
            <person name="Fu Q."/>
            <person name="Gubbala S."/>
            <person name="Hirani K."/>
            <person name="Jayaseelan J.C."/>
            <person name="Lara F."/>
            <person name="Munidasa M."/>
            <person name="Palculict T."/>
            <person name="Patil S."/>
            <person name="Pu L.-L."/>
            <person name="Saada N."/>
            <person name="Tang L."/>
            <person name="Weissenberger G."/>
            <person name="Zhu Y."/>
            <person name="Hemphill L."/>
            <person name="Shang Y."/>
            <person name="Youmans B."/>
            <person name="Ayvaz T."/>
            <person name="Ross M."/>
            <person name="Santibanez J."/>
            <person name="Aqrawi P."/>
            <person name="Gross S."/>
            <person name="Joshi V."/>
            <person name="Fowler G."/>
            <person name="Nazareth L."/>
            <person name="Reid J."/>
            <person name="Worley K."/>
            <person name="Petrosino J."/>
            <person name="Highlander S."/>
            <person name="Gibbs R."/>
        </authorList>
    </citation>
    <scope>NUCLEOTIDE SEQUENCE [LARGE SCALE GENOMIC DNA]</scope>
    <source>
        <strain evidence="1 2">ATCC BAA-614</strain>
    </source>
</reference>
<dbReference type="Pfam" id="PF06013">
    <property type="entry name" value="WXG100"/>
    <property type="match status" value="1"/>
</dbReference>
<keyword evidence="2" id="KW-1185">Reference proteome</keyword>